<comment type="caution">
    <text evidence="2">The sequence shown here is derived from an EMBL/GenBank/DDBJ whole genome shotgun (WGS) entry which is preliminary data.</text>
</comment>
<evidence type="ECO:0000313" key="4">
    <source>
        <dbReference type="Proteomes" id="UP001642409"/>
    </source>
</evidence>
<accession>A0AA86NRE1</accession>
<proteinExistence type="predicted"/>
<dbReference type="Proteomes" id="UP001642409">
    <property type="component" value="Unassembled WGS sequence"/>
</dbReference>
<name>A0AA86NRE1_9EUKA</name>
<organism evidence="2">
    <name type="scientific">Hexamita inflata</name>
    <dbReference type="NCBI Taxonomy" id="28002"/>
    <lineage>
        <taxon>Eukaryota</taxon>
        <taxon>Metamonada</taxon>
        <taxon>Diplomonadida</taxon>
        <taxon>Hexamitidae</taxon>
        <taxon>Hexamitinae</taxon>
        <taxon>Hexamita</taxon>
    </lineage>
</organism>
<feature type="coiled-coil region" evidence="1">
    <location>
        <begin position="208"/>
        <end position="465"/>
    </location>
</feature>
<dbReference type="EMBL" id="CATOUU010000314">
    <property type="protein sequence ID" value="CAI9924503.1"/>
    <property type="molecule type" value="Genomic_DNA"/>
</dbReference>
<protein>
    <submittedName>
        <fullName evidence="3">Hypothetical_protein</fullName>
    </submittedName>
</protein>
<sequence>MKNGYSQVRERLGQSTVLSESAQLDLLVQNSQEYRAMLQNVEQKVNSDQLYVEQLKDVNNQLNKQRVVAKSFKRVDKLENDVRALTSELIALKSRPVNPLFIETKDNNVIETDIELNDAKISQSLMEKELSYIRSENCRLRKQYDQLNQIHLTVVDDFERLQVQHQNLLEVATAVNSDTSQPDHINTQNYESTIDQLKIDLYNAHSTLNLQKLDNQELRKNFNKLMRQLQESQNVLKLTTEQKQVIIQENDKQQAKLQEKIKVLSEQVHKQNVLEEKYQELQNSFQKQLQINNQLLVKQNNPVTVKDQSEEVKMLKKQIIELKNNESKLNIQLQNTQEEQIKYDTKLQQLQNEINEKSNIIQQKENIYISEQEEKQRIQQQLQHQVSMMNSYISQQSIKQEQYDKLYQNYNLLMDQNNRLNDQYIKSQEKVESVQLKQSQYQDQIQQLEQEKIVLQQEIKDTKQIQSENSFKYKQQLLDFIAKDEQLQQCIINIQSLQNQVAGETKKVDKIEKKYNQQKIQLEQEISEHNKYKLLSNQLTDDLKQTQHELNKNISLNKTLTSQNEQITSQFNQISKKLDDIQNKYQNLQKELTQTQKLYNESDYVCKRTEVLFQEINVKLNQKTNEIYQLNQELMQCRNIQSDNKELQQTVNELKEQSTKLHEQTLINDQEIKYYKNLIILQQKQTNIQKCIQYCTHVFDNDMYNSFQKAMYSQTDINNKFQQVKLLQSKQQILKLIQSNKQKLYSRVCQEYFPVRQNYLEVKWTYSKLQRKSCLREMLLKKVQFLKLKSEQQTRNMQYQKLVQLINGKFSQFLELPKTKQVDSYFQAQFEKIYGASGSEAATILQKQDMAYLKNERLIRMLQKTIIQQLENIQEQVIDLYNTEEDDQKLKEEFISVVGVIEDLVESEEFEKEFLQMGREDQVDYFFLKSCEASGTGFRNDVFQKICVKLFRVKVLLGEFYVQPDLDFPVVVLGSWVVVDGI</sequence>
<feature type="coiled-coil region" evidence="1">
    <location>
        <begin position="68"/>
        <end position="95"/>
    </location>
</feature>
<evidence type="ECO:0000313" key="2">
    <source>
        <dbReference type="EMBL" id="CAI9924503.1"/>
    </source>
</evidence>
<dbReference type="AlphaFoldDB" id="A0AA86NRE1"/>
<gene>
    <name evidence="2" type="ORF">HINF_LOCUS12148</name>
    <name evidence="3" type="ORF">HINF_LOCUS59871</name>
</gene>
<evidence type="ECO:0000313" key="3">
    <source>
        <dbReference type="EMBL" id="CAL6080446.1"/>
    </source>
</evidence>
<feature type="coiled-coil region" evidence="1">
    <location>
        <begin position="494"/>
        <end position="528"/>
    </location>
</feature>
<reference evidence="2" key="1">
    <citation type="submission" date="2023-06" db="EMBL/GenBank/DDBJ databases">
        <authorList>
            <person name="Kurt Z."/>
        </authorList>
    </citation>
    <scope>NUCLEOTIDE SEQUENCE</scope>
</reference>
<evidence type="ECO:0000256" key="1">
    <source>
        <dbReference type="SAM" id="Coils"/>
    </source>
</evidence>
<keyword evidence="1" id="KW-0175">Coiled coil</keyword>
<reference evidence="3 4" key="2">
    <citation type="submission" date="2024-07" db="EMBL/GenBank/DDBJ databases">
        <authorList>
            <person name="Akdeniz Z."/>
        </authorList>
    </citation>
    <scope>NUCLEOTIDE SEQUENCE [LARGE SCALE GENOMIC DNA]</scope>
</reference>
<feature type="coiled-coil region" evidence="1">
    <location>
        <begin position="564"/>
        <end position="664"/>
    </location>
</feature>
<dbReference type="EMBL" id="CAXDID020000346">
    <property type="protein sequence ID" value="CAL6080446.1"/>
    <property type="molecule type" value="Genomic_DNA"/>
</dbReference>
<keyword evidence="4" id="KW-1185">Reference proteome</keyword>